<evidence type="ECO:0000256" key="3">
    <source>
        <dbReference type="SAM" id="Phobius"/>
    </source>
</evidence>
<feature type="domain" description="Phosphatidylinositol N-acetylglucosaminyltransferase subunit H conserved" evidence="4">
    <location>
        <begin position="121"/>
        <end position="178"/>
    </location>
</feature>
<dbReference type="AlphaFoldDB" id="T1J959"/>
<sequence length="217" mass="25448">MLSEVINTTSNNLLLIQLKMTAVEIHSEVVDGLSKAKLQFYKRHFICKQGLYHCNEYTLDIPVDLAQIVKRWTMLLGSLVFMNGFVNDMTLLFICIYVTIILIAIMNMFTCVTKESLLIEMEMVGIQQTTVYWFGWKSTEILNREDIVDVVINEAISMGQVVLYLTVVMRDKSLKPLFIHSKPRLYCLLKMYKEIQEIFQRNEKHFLLLQKNYFLKN</sequence>
<dbReference type="PANTHER" id="PTHR15231">
    <property type="entry name" value="PHOSPHATIDYLINOSITOL N-ACETYLGLUCOSAMINYLTRANSFERASE SUBUNIT H"/>
    <property type="match status" value="1"/>
</dbReference>
<evidence type="ECO:0000256" key="2">
    <source>
        <dbReference type="ARBA" id="ARBA00009610"/>
    </source>
</evidence>
<comment type="similarity">
    <text evidence="2">Belongs to the PIGH family.</text>
</comment>
<evidence type="ECO:0000313" key="5">
    <source>
        <dbReference type="EnsemblMetazoa" id="SMAR010250-PA"/>
    </source>
</evidence>
<dbReference type="HOGENOM" id="CLU_1273658_0_0_1"/>
<dbReference type="PANTHER" id="PTHR15231:SF1">
    <property type="entry name" value="PHOSPHATIDYLINOSITOL N-ACETYLGLUCOSAMINYLTRANSFERASE SUBUNIT H"/>
    <property type="match status" value="1"/>
</dbReference>
<proteinExistence type="inferred from homology"/>
<dbReference type="Proteomes" id="UP000014500">
    <property type="component" value="Unassembled WGS sequence"/>
</dbReference>
<keyword evidence="3" id="KW-0472">Membrane</keyword>
<reference evidence="6" key="1">
    <citation type="submission" date="2011-05" db="EMBL/GenBank/DDBJ databases">
        <authorList>
            <person name="Richards S.R."/>
            <person name="Qu J."/>
            <person name="Jiang H."/>
            <person name="Jhangiani S.N."/>
            <person name="Agravi P."/>
            <person name="Goodspeed R."/>
            <person name="Gross S."/>
            <person name="Mandapat C."/>
            <person name="Jackson L."/>
            <person name="Mathew T."/>
            <person name="Pu L."/>
            <person name="Thornton R."/>
            <person name="Saada N."/>
            <person name="Wilczek-Boney K.B."/>
            <person name="Lee S."/>
            <person name="Kovar C."/>
            <person name="Wu Y."/>
            <person name="Scherer S.E."/>
            <person name="Worley K.C."/>
            <person name="Muzny D.M."/>
            <person name="Gibbs R."/>
        </authorList>
    </citation>
    <scope>NUCLEOTIDE SEQUENCE</scope>
    <source>
        <strain evidence="6">Brora</strain>
    </source>
</reference>
<dbReference type="STRING" id="126957.T1J959"/>
<evidence type="ECO:0000259" key="4">
    <source>
        <dbReference type="Pfam" id="PF10181"/>
    </source>
</evidence>
<evidence type="ECO:0000256" key="1">
    <source>
        <dbReference type="ARBA" id="ARBA00004687"/>
    </source>
</evidence>
<keyword evidence="3" id="KW-0812">Transmembrane</keyword>
<dbReference type="InterPro" id="IPR019328">
    <property type="entry name" value="PIGH-H_dom"/>
</dbReference>
<dbReference type="InterPro" id="IPR044215">
    <property type="entry name" value="PIG-H"/>
</dbReference>
<dbReference type="GO" id="GO:0006506">
    <property type="term" value="P:GPI anchor biosynthetic process"/>
    <property type="evidence" value="ECO:0007669"/>
    <property type="project" value="UniProtKB-UniPathway"/>
</dbReference>
<accession>T1J959</accession>
<dbReference type="EMBL" id="JH431970">
    <property type="status" value="NOT_ANNOTATED_CDS"/>
    <property type="molecule type" value="Genomic_DNA"/>
</dbReference>
<protein>
    <recommendedName>
        <fullName evidence="4">Phosphatidylinositol N-acetylglucosaminyltransferase subunit H conserved domain-containing protein</fullName>
    </recommendedName>
</protein>
<evidence type="ECO:0000313" key="6">
    <source>
        <dbReference type="Proteomes" id="UP000014500"/>
    </source>
</evidence>
<keyword evidence="6" id="KW-1185">Reference proteome</keyword>
<dbReference type="Pfam" id="PF10181">
    <property type="entry name" value="PIG-H"/>
    <property type="match status" value="1"/>
</dbReference>
<keyword evidence="3" id="KW-1133">Transmembrane helix</keyword>
<dbReference type="UniPathway" id="UPA00196"/>
<comment type="pathway">
    <text evidence="1">Glycolipid biosynthesis; glycosylphosphatidylinositol-anchor biosynthesis.</text>
</comment>
<organism evidence="5 6">
    <name type="scientific">Strigamia maritima</name>
    <name type="common">European centipede</name>
    <name type="synonym">Geophilus maritimus</name>
    <dbReference type="NCBI Taxonomy" id="126957"/>
    <lineage>
        <taxon>Eukaryota</taxon>
        <taxon>Metazoa</taxon>
        <taxon>Ecdysozoa</taxon>
        <taxon>Arthropoda</taxon>
        <taxon>Myriapoda</taxon>
        <taxon>Chilopoda</taxon>
        <taxon>Pleurostigmophora</taxon>
        <taxon>Geophilomorpha</taxon>
        <taxon>Linotaeniidae</taxon>
        <taxon>Strigamia</taxon>
    </lineage>
</organism>
<name>T1J959_STRMM</name>
<dbReference type="GO" id="GO:0000506">
    <property type="term" value="C:glycosylphosphatidylinositol-N-acetylglucosaminyltransferase (GPI-GnT) complex"/>
    <property type="evidence" value="ECO:0007669"/>
    <property type="project" value="InterPro"/>
</dbReference>
<feature type="transmembrane region" description="Helical" evidence="3">
    <location>
        <begin position="91"/>
        <end position="113"/>
    </location>
</feature>
<dbReference type="eggNOG" id="KOG4551">
    <property type="taxonomic scope" value="Eukaryota"/>
</dbReference>
<dbReference type="EnsemblMetazoa" id="SMAR010250-RA">
    <property type="protein sequence ID" value="SMAR010250-PA"/>
    <property type="gene ID" value="SMAR010250"/>
</dbReference>
<reference evidence="5" key="2">
    <citation type="submission" date="2015-02" db="UniProtKB">
        <authorList>
            <consortium name="EnsemblMetazoa"/>
        </authorList>
    </citation>
    <scope>IDENTIFICATION</scope>
</reference>